<evidence type="ECO:0008006" key="12">
    <source>
        <dbReference type="Google" id="ProtNLM"/>
    </source>
</evidence>
<evidence type="ECO:0000313" key="10">
    <source>
        <dbReference type="EMBL" id="PZR52933.1"/>
    </source>
</evidence>
<evidence type="ECO:0000256" key="4">
    <source>
        <dbReference type="ARBA" id="ARBA00023125"/>
    </source>
</evidence>
<dbReference type="GO" id="GO:0016987">
    <property type="term" value="F:sigma factor activity"/>
    <property type="evidence" value="ECO:0007669"/>
    <property type="project" value="UniProtKB-KW"/>
</dbReference>
<dbReference type="InterPro" id="IPR041916">
    <property type="entry name" value="Anti_sigma_zinc_sf"/>
</dbReference>
<evidence type="ECO:0000313" key="11">
    <source>
        <dbReference type="Proteomes" id="UP000248783"/>
    </source>
</evidence>
<evidence type="ECO:0000256" key="6">
    <source>
        <dbReference type="SAM" id="MobiDB-lite"/>
    </source>
</evidence>
<name>A0A2W5WQG7_9MICO</name>
<feature type="region of interest" description="Disordered" evidence="6">
    <location>
        <begin position="1"/>
        <end position="52"/>
    </location>
</feature>
<feature type="domain" description="Putative zinc-finger" evidence="9">
    <location>
        <begin position="230"/>
        <end position="263"/>
    </location>
</feature>
<feature type="compositionally biased region" description="Pro residues" evidence="6">
    <location>
        <begin position="508"/>
        <end position="518"/>
    </location>
</feature>
<evidence type="ECO:0000256" key="1">
    <source>
        <dbReference type="ARBA" id="ARBA00010641"/>
    </source>
</evidence>
<organism evidence="10 11">
    <name type="scientific">Xylanimonas oleitrophica</name>
    <dbReference type="NCBI Taxonomy" id="2607479"/>
    <lineage>
        <taxon>Bacteria</taxon>
        <taxon>Bacillati</taxon>
        <taxon>Actinomycetota</taxon>
        <taxon>Actinomycetes</taxon>
        <taxon>Micrococcales</taxon>
        <taxon>Promicromonosporaceae</taxon>
        <taxon>Xylanimonas</taxon>
    </lineage>
</organism>
<gene>
    <name evidence="10" type="ORF">DNL40_09775</name>
</gene>
<dbReference type="Proteomes" id="UP000248783">
    <property type="component" value="Unassembled WGS sequence"/>
</dbReference>
<feature type="region of interest" description="Disordered" evidence="6">
    <location>
        <begin position="315"/>
        <end position="345"/>
    </location>
</feature>
<dbReference type="PANTHER" id="PTHR43133">
    <property type="entry name" value="RNA POLYMERASE ECF-TYPE SIGMA FACTO"/>
    <property type="match status" value="1"/>
</dbReference>
<feature type="compositionally biased region" description="Low complexity" evidence="6">
    <location>
        <begin position="408"/>
        <end position="418"/>
    </location>
</feature>
<keyword evidence="4" id="KW-0238">DNA-binding</keyword>
<dbReference type="Gene3D" id="1.10.1740.10">
    <property type="match status" value="1"/>
</dbReference>
<dbReference type="Pfam" id="PF04542">
    <property type="entry name" value="Sigma70_r2"/>
    <property type="match status" value="1"/>
</dbReference>
<dbReference type="SUPFAM" id="SSF88659">
    <property type="entry name" value="Sigma3 and sigma4 domains of RNA polymerase sigma factors"/>
    <property type="match status" value="1"/>
</dbReference>
<reference evidence="10 11" key="1">
    <citation type="submission" date="2018-06" db="EMBL/GenBank/DDBJ databases">
        <title>Whole genome sequencing of a novel hydrocarbon degrading bacterial strain, PW21 isolated from oil contaminated produced water sample.</title>
        <authorList>
            <person name="Nagkirti P."/>
            <person name="Shaikh A."/>
            <person name="Gowdaman V."/>
            <person name="Engineer A.E."/>
            <person name="Dagar S."/>
            <person name="Dhakephalkar P.K."/>
        </authorList>
    </citation>
    <scope>NUCLEOTIDE SEQUENCE [LARGE SCALE GENOMIC DNA]</scope>
    <source>
        <strain evidence="10 11">PW21</strain>
    </source>
</reference>
<comment type="similarity">
    <text evidence="1">Belongs to the sigma-70 factor family. ECF subfamily.</text>
</comment>
<dbReference type="Pfam" id="PF08281">
    <property type="entry name" value="Sigma70_r4_2"/>
    <property type="match status" value="1"/>
</dbReference>
<dbReference type="InterPro" id="IPR036388">
    <property type="entry name" value="WH-like_DNA-bd_sf"/>
</dbReference>
<dbReference type="EMBL" id="QKWH01000006">
    <property type="protein sequence ID" value="PZR52933.1"/>
    <property type="molecule type" value="Genomic_DNA"/>
</dbReference>
<sequence length="729" mass="73218">MVTLTDLTASAPESPDQHGGPGARRRRADPGGHEPGSEGRRSTVGPEQGDGALLASLRDGDDAAYAELWRRHHDAGLRAARAITGKLDPEDVVQEAFARVLAAVRRGNGPQGAFRPYLYAVVRNVTADWGRAQDHVVPTDDVPGDDQPADPFDDAVLERTVVGTAFRSLRPEWQEVLWYLEVEGLSTRETAAHLGLSPNAVAALAYRARDGLRTAWLQAHLNHLAADDGCRWTVEHLGSYQRRALRRRDTARVEEHLKTCPTCPVLVGELERVAGGLRAVLLPLVLGAATAGDLLPAAGAAGAVGGTGTAATTTAGTGSAGTGSAEGSTAGAGASAGAPGRSGAARTVPPVVAVVLALALVGGIAAAATLTARGLFDAPGSAETVTAGEDASGDATPPAPAGTGGHAAGPAAGHAGSGTEPGSTDGALPDDPPHGLAAPRRAAPGKVAASTVAPGTVAQPGQASEPATSTTPAAPSPATPQNPAVPQNPGTPDPADLPADPAADDKPTAPPVPPPAGPAVPDTGPGSGPDDGPDEDGTPPGPQEPQQPQEPQDPEAPVVATPVVLAADTSDGLYMPLLSGEGTPGAEVLVRDASGAVVACTTVAVDGTWAVSADVEPGVTVLTASQVLDGVESALTGPVGPFDLEVPQILHMADGGTTAPVVTFHGPAGRSVQALVDGRPTSTVHRLGAEPLVRVIQGQAPGEHVFGVRFFDPVTGRYGAQATRSFVVR</sequence>
<dbReference type="InterPro" id="IPR039425">
    <property type="entry name" value="RNA_pol_sigma-70-like"/>
</dbReference>
<feature type="region of interest" description="Disordered" evidence="6">
    <location>
        <begin position="382"/>
        <end position="556"/>
    </location>
</feature>
<evidence type="ECO:0000259" key="8">
    <source>
        <dbReference type="Pfam" id="PF08281"/>
    </source>
</evidence>
<evidence type="ECO:0000256" key="3">
    <source>
        <dbReference type="ARBA" id="ARBA00023082"/>
    </source>
</evidence>
<dbReference type="GO" id="GO:0003677">
    <property type="term" value="F:DNA binding"/>
    <property type="evidence" value="ECO:0007669"/>
    <property type="project" value="UniProtKB-KW"/>
</dbReference>
<proteinExistence type="inferred from homology"/>
<dbReference type="InterPro" id="IPR007627">
    <property type="entry name" value="RNA_pol_sigma70_r2"/>
</dbReference>
<evidence type="ECO:0000259" key="7">
    <source>
        <dbReference type="Pfam" id="PF04542"/>
    </source>
</evidence>
<feature type="compositionally biased region" description="Low complexity" evidence="6">
    <location>
        <begin position="519"/>
        <end position="530"/>
    </location>
</feature>
<evidence type="ECO:0000259" key="9">
    <source>
        <dbReference type="Pfam" id="PF13490"/>
    </source>
</evidence>
<feature type="domain" description="RNA polymerase sigma factor 70 region 4 type 2" evidence="8">
    <location>
        <begin position="163"/>
        <end position="209"/>
    </location>
</feature>
<dbReference type="InterPro" id="IPR027383">
    <property type="entry name" value="Znf_put"/>
</dbReference>
<keyword evidence="5" id="KW-0804">Transcription</keyword>
<feature type="domain" description="RNA polymerase sigma-70 region 2" evidence="7">
    <location>
        <begin position="68"/>
        <end position="134"/>
    </location>
</feature>
<dbReference type="InterPro" id="IPR013324">
    <property type="entry name" value="RNA_pol_sigma_r3/r4-like"/>
</dbReference>
<dbReference type="InterPro" id="IPR013325">
    <property type="entry name" value="RNA_pol_sigma_r2"/>
</dbReference>
<feature type="compositionally biased region" description="Low complexity" evidence="6">
    <location>
        <begin position="546"/>
        <end position="556"/>
    </location>
</feature>
<dbReference type="InterPro" id="IPR013249">
    <property type="entry name" value="RNA_pol_sigma70_r4_t2"/>
</dbReference>
<keyword evidence="2" id="KW-0805">Transcription regulation</keyword>
<dbReference type="GO" id="GO:0006352">
    <property type="term" value="P:DNA-templated transcription initiation"/>
    <property type="evidence" value="ECO:0007669"/>
    <property type="project" value="InterPro"/>
</dbReference>
<dbReference type="InterPro" id="IPR014284">
    <property type="entry name" value="RNA_pol_sigma-70_dom"/>
</dbReference>
<evidence type="ECO:0000256" key="2">
    <source>
        <dbReference type="ARBA" id="ARBA00023015"/>
    </source>
</evidence>
<dbReference type="SUPFAM" id="SSF88946">
    <property type="entry name" value="Sigma2 domain of RNA polymerase sigma factors"/>
    <property type="match status" value="1"/>
</dbReference>
<dbReference type="NCBIfam" id="TIGR02937">
    <property type="entry name" value="sigma70-ECF"/>
    <property type="match status" value="1"/>
</dbReference>
<dbReference type="Gene3D" id="1.10.10.1320">
    <property type="entry name" value="Anti-sigma factor, zinc-finger domain"/>
    <property type="match status" value="1"/>
</dbReference>
<dbReference type="AlphaFoldDB" id="A0A2W5WQG7"/>
<dbReference type="Gene3D" id="1.10.10.10">
    <property type="entry name" value="Winged helix-like DNA-binding domain superfamily/Winged helix DNA-binding domain"/>
    <property type="match status" value="1"/>
</dbReference>
<comment type="caution">
    <text evidence="10">The sequence shown here is derived from an EMBL/GenBank/DDBJ whole genome shotgun (WGS) entry which is preliminary data.</text>
</comment>
<accession>A0A2W5WQG7</accession>
<protein>
    <recommendedName>
        <fullName evidence="12">Sigma-70 family RNA polymerase sigma factor</fullName>
    </recommendedName>
</protein>
<dbReference type="PANTHER" id="PTHR43133:SF8">
    <property type="entry name" value="RNA POLYMERASE SIGMA FACTOR HI_1459-RELATED"/>
    <property type="match status" value="1"/>
</dbReference>
<dbReference type="Pfam" id="PF13490">
    <property type="entry name" value="zf-HC2"/>
    <property type="match status" value="1"/>
</dbReference>
<keyword evidence="11" id="KW-1185">Reference proteome</keyword>
<keyword evidence="3" id="KW-0731">Sigma factor</keyword>
<evidence type="ECO:0000256" key="5">
    <source>
        <dbReference type="ARBA" id="ARBA00023163"/>
    </source>
</evidence>
<feature type="compositionally biased region" description="Low complexity" evidence="6">
    <location>
        <begin position="463"/>
        <end position="473"/>
    </location>
</feature>
<feature type="compositionally biased region" description="Basic and acidic residues" evidence="6">
    <location>
        <begin position="28"/>
        <end position="41"/>
    </location>
</feature>